<dbReference type="PANTHER" id="PTHR24421:SF10">
    <property type="entry name" value="NITRATE_NITRITE SENSOR PROTEIN NARQ"/>
    <property type="match status" value="1"/>
</dbReference>
<keyword evidence="12" id="KW-1185">Reference proteome</keyword>
<dbReference type="EMBL" id="JACHND010000001">
    <property type="protein sequence ID" value="MBB4705024.1"/>
    <property type="molecule type" value="Genomic_DNA"/>
</dbReference>
<evidence type="ECO:0000256" key="6">
    <source>
        <dbReference type="ARBA" id="ARBA00022777"/>
    </source>
</evidence>
<evidence type="ECO:0000256" key="9">
    <source>
        <dbReference type="SAM" id="Phobius"/>
    </source>
</evidence>
<dbReference type="Gene3D" id="3.30.565.10">
    <property type="entry name" value="Histidine kinase-like ATPase, C-terminal domain"/>
    <property type="match status" value="1"/>
</dbReference>
<evidence type="ECO:0000313" key="11">
    <source>
        <dbReference type="EMBL" id="MBB4705024.1"/>
    </source>
</evidence>
<sequence>MALAEEATGAVPGTTWRGRAVRRAVRLLAGLALGTVTAPAELACAVAGAAALPFRAGGPRGRHAGRAVEGAARWLAALELRRLRFCGARGLPESPARGSRPLAYVAARWPVGLLGGAVLLLLAIGAGTMGQVAAAWLTRGTFDDIPPTPWIVLYIGTGAALLLFLDVMGMIGVLNLDRALAVRLLGPSPTERLERRITELAETRAGVVAAVDQERRRIERDLHDGLQQRLVALAVLIGRARRGRSPELLDALLAQAHQEARAAIGDLREVAWRAYPSGLDSLGLQEALATLAERAAVPVRVEYGLEERPAPHLETAAYFVACEAVTNAAKHAGAGLVTVRLARAGTMLVVRVHDDGRGGADPAGGGLSGLARRVAALDGRLAVHSPPGGPTSVTAELPCG</sequence>
<dbReference type="CDD" id="cd16917">
    <property type="entry name" value="HATPase_UhpB-NarQ-NarX-like"/>
    <property type="match status" value="1"/>
</dbReference>
<keyword evidence="7" id="KW-0067">ATP-binding</keyword>
<evidence type="ECO:0000256" key="7">
    <source>
        <dbReference type="ARBA" id="ARBA00022840"/>
    </source>
</evidence>
<feature type="transmembrane region" description="Helical" evidence="9">
    <location>
        <begin position="111"/>
        <end position="138"/>
    </location>
</feature>
<reference evidence="11 12" key="1">
    <citation type="submission" date="2020-08" db="EMBL/GenBank/DDBJ databases">
        <title>Sequencing the genomes of 1000 actinobacteria strains.</title>
        <authorList>
            <person name="Klenk H.-P."/>
        </authorList>
    </citation>
    <scope>NUCLEOTIDE SEQUENCE [LARGE SCALE GENOMIC DNA]</scope>
    <source>
        <strain evidence="11 12">DSM 45784</strain>
    </source>
</reference>
<dbReference type="AlphaFoldDB" id="A0A7W7GE11"/>
<keyword evidence="9" id="KW-1133">Transmembrane helix</keyword>
<proteinExistence type="predicted"/>
<evidence type="ECO:0000256" key="3">
    <source>
        <dbReference type="ARBA" id="ARBA00022553"/>
    </source>
</evidence>
<dbReference type="InterPro" id="IPR036890">
    <property type="entry name" value="HATPase_C_sf"/>
</dbReference>
<dbReference type="InterPro" id="IPR011712">
    <property type="entry name" value="Sig_transdc_His_kin_sub3_dim/P"/>
</dbReference>
<evidence type="ECO:0000256" key="4">
    <source>
        <dbReference type="ARBA" id="ARBA00022679"/>
    </source>
</evidence>
<keyword evidence="3" id="KW-0597">Phosphoprotein</keyword>
<dbReference type="Pfam" id="PF02518">
    <property type="entry name" value="HATPase_c"/>
    <property type="match status" value="1"/>
</dbReference>
<protein>
    <recommendedName>
        <fullName evidence="2">histidine kinase</fullName>
        <ecNumber evidence="2">2.7.13.3</ecNumber>
    </recommendedName>
</protein>
<dbReference type="SMART" id="SM00387">
    <property type="entry name" value="HATPase_c"/>
    <property type="match status" value="1"/>
</dbReference>
<dbReference type="Pfam" id="PF07730">
    <property type="entry name" value="HisKA_3"/>
    <property type="match status" value="1"/>
</dbReference>
<keyword evidence="6 11" id="KW-0418">Kinase</keyword>
<evidence type="ECO:0000256" key="8">
    <source>
        <dbReference type="ARBA" id="ARBA00023012"/>
    </source>
</evidence>
<comment type="catalytic activity">
    <reaction evidence="1">
        <text>ATP + protein L-histidine = ADP + protein N-phospho-L-histidine.</text>
        <dbReference type="EC" id="2.7.13.3"/>
    </reaction>
</comment>
<evidence type="ECO:0000259" key="10">
    <source>
        <dbReference type="SMART" id="SM00387"/>
    </source>
</evidence>
<dbReference type="GO" id="GO:0000155">
    <property type="term" value="F:phosphorelay sensor kinase activity"/>
    <property type="evidence" value="ECO:0007669"/>
    <property type="project" value="InterPro"/>
</dbReference>
<dbReference type="RefSeq" id="WP_184886438.1">
    <property type="nucleotide sequence ID" value="NZ_BOOV01000006.1"/>
</dbReference>
<dbReference type="InterPro" id="IPR050482">
    <property type="entry name" value="Sensor_HK_TwoCompSys"/>
</dbReference>
<keyword evidence="8" id="KW-0902">Two-component regulatory system</keyword>
<accession>A0A7W7GE11</accession>
<dbReference type="PANTHER" id="PTHR24421">
    <property type="entry name" value="NITRATE/NITRITE SENSOR PROTEIN NARX-RELATED"/>
    <property type="match status" value="1"/>
</dbReference>
<evidence type="ECO:0000256" key="2">
    <source>
        <dbReference type="ARBA" id="ARBA00012438"/>
    </source>
</evidence>
<dbReference type="GO" id="GO:0046983">
    <property type="term" value="F:protein dimerization activity"/>
    <property type="evidence" value="ECO:0007669"/>
    <property type="project" value="InterPro"/>
</dbReference>
<keyword evidence="5" id="KW-0547">Nucleotide-binding</keyword>
<dbReference type="EC" id="2.7.13.3" evidence="2"/>
<keyword evidence="9" id="KW-0472">Membrane</keyword>
<name>A0A7W7GE11_9ACTN</name>
<evidence type="ECO:0000256" key="5">
    <source>
        <dbReference type="ARBA" id="ARBA00022741"/>
    </source>
</evidence>
<keyword evidence="9" id="KW-0812">Transmembrane</keyword>
<dbReference type="Gene3D" id="1.20.5.1930">
    <property type="match status" value="1"/>
</dbReference>
<comment type="caution">
    <text evidence="11">The sequence shown here is derived from an EMBL/GenBank/DDBJ whole genome shotgun (WGS) entry which is preliminary data.</text>
</comment>
<evidence type="ECO:0000256" key="1">
    <source>
        <dbReference type="ARBA" id="ARBA00000085"/>
    </source>
</evidence>
<dbReference type="InterPro" id="IPR003594">
    <property type="entry name" value="HATPase_dom"/>
</dbReference>
<keyword evidence="4" id="KW-0808">Transferase</keyword>
<feature type="domain" description="Histidine kinase/HSP90-like ATPase" evidence="10">
    <location>
        <begin position="312"/>
        <end position="400"/>
    </location>
</feature>
<dbReference type="GO" id="GO:0016020">
    <property type="term" value="C:membrane"/>
    <property type="evidence" value="ECO:0007669"/>
    <property type="project" value="InterPro"/>
</dbReference>
<organism evidence="11 12">
    <name type="scientific">Sphaerisporangium siamense</name>
    <dbReference type="NCBI Taxonomy" id="795645"/>
    <lineage>
        <taxon>Bacteria</taxon>
        <taxon>Bacillati</taxon>
        <taxon>Actinomycetota</taxon>
        <taxon>Actinomycetes</taxon>
        <taxon>Streptosporangiales</taxon>
        <taxon>Streptosporangiaceae</taxon>
        <taxon>Sphaerisporangium</taxon>
    </lineage>
</organism>
<dbReference type="GO" id="GO:0005524">
    <property type="term" value="F:ATP binding"/>
    <property type="evidence" value="ECO:0007669"/>
    <property type="project" value="UniProtKB-KW"/>
</dbReference>
<dbReference type="SUPFAM" id="SSF55874">
    <property type="entry name" value="ATPase domain of HSP90 chaperone/DNA topoisomerase II/histidine kinase"/>
    <property type="match status" value="1"/>
</dbReference>
<gene>
    <name evidence="11" type="ORF">BJ982_006568</name>
</gene>
<dbReference type="Proteomes" id="UP000542210">
    <property type="component" value="Unassembled WGS sequence"/>
</dbReference>
<evidence type="ECO:0000313" key="12">
    <source>
        <dbReference type="Proteomes" id="UP000542210"/>
    </source>
</evidence>
<feature type="transmembrane region" description="Helical" evidence="9">
    <location>
        <begin position="150"/>
        <end position="174"/>
    </location>
</feature>